<dbReference type="Pfam" id="PF13358">
    <property type="entry name" value="DDE_3"/>
    <property type="match status" value="1"/>
</dbReference>
<evidence type="ECO:0000259" key="2">
    <source>
        <dbReference type="Pfam" id="PF13592"/>
    </source>
</evidence>
<feature type="domain" description="Winged helix-turn helix" evidence="2">
    <location>
        <begin position="109"/>
        <end position="156"/>
    </location>
</feature>
<dbReference type="InterPro" id="IPR012337">
    <property type="entry name" value="RNaseH-like_sf"/>
</dbReference>
<dbReference type="EMBL" id="NSCI01000090">
    <property type="protein sequence ID" value="RAW81579.1"/>
    <property type="molecule type" value="Genomic_DNA"/>
</dbReference>
<dbReference type="NCBIfam" id="NF033545">
    <property type="entry name" value="transpos_IS630"/>
    <property type="match status" value="1"/>
</dbReference>
<dbReference type="InterPro" id="IPR038717">
    <property type="entry name" value="Tc1-like_DDE_dom"/>
</dbReference>
<evidence type="ECO:0000313" key="4">
    <source>
        <dbReference type="Proteomes" id="UP000250870"/>
    </source>
</evidence>
<gene>
    <name evidence="3" type="ORF">CKY01_22775</name>
</gene>
<name>A0A329V9V5_9GAMM</name>
<comment type="caution">
    <text evidence="3">The sequence shown here is derived from an EMBL/GenBank/DDBJ whole genome shotgun (WGS) entry which is preliminary data.</text>
</comment>
<proteinExistence type="predicted"/>
<dbReference type="Gene3D" id="3.30.420.10">
    <property type="entry name" value="Ribonuclease H-like superfamily/Ribonuclease H"/>
    <property type="match status" value="1"/>
</dbReference>
<dbReference type="InterPro" id="IPR009057">
    <property type="entry name" value="Homeodomain-like_sf"/>
</dbReference>
<accession>A0A329V9V5</accession>
<evidence type="ECO:0000313" key="3">
    <source>
        <dbReference type="EMBL" id="RAW81579.1"/>
    </source>
</evidence>
<dbReference type="SUPFAM" id="SSF53098">
    <property type="entry name" value="Ribonuclease H-like"/>
    <property type="match status" value="1"/>
</dbReference>
<reference evidence="3 4" key="1">
    <citation type="journal article" date="2018" name="Int. J. Syst. Evol. Microbiol.">
        <title>Whole-genome-based revisit of Photorhabdus phylogeny: proposal for the elevation of most Photorhabdus subspecies to the species level and description of one novel species Photorhabdus bodei sp. nov., and one novel subspecies Photorhabdus laumondii subsp. clarkei subsp. nov.</title>
        <authorList>
            <person name="Machado R.A.R."/>
            <person name="Wuthrich D."/>
            <person name="Kuhnert P."/>
            <person name="Arce C.C.M."/>
            <person name="Thonen L."/>
            <person name="Ruiz C."/>
            <person name="Zhang X."/>
            <person name="Robert C.A.M."/>
            <person name="Karimi J."/>
            <person name="Kamali S."/>
            <person name="Ma J."/>
            <person name="Bruggmann R."/>
            <person name="Erb M."/>
        </authorList>
    </citation>
    <scope>NUCLEOTIDE SEQUENCE [LARGE SCALE GENOMIC DNA]</scope>
    <source>
        <strain evidence="3 4">BOJ-47</strain>
    </source>
</reference>
<dbReference type="RefSeq" id="WP_113027245.1">
    <property type="nucleotide sequence ID" value="NZ_CAWNWQ010000090.1"/>
</dbReference>
<dbReference type="Pfam" id="PF13592">
    <property type="entry name" value="HTH_33"/>
    <property type="match status" value="1"/>
</dbReference>
<feature type="domain" description="Tc1-like transposase DDE" evidence="1">
    <location>
        <begin position="177"/>
        <end position="310"/>
    </location>
</feature>
<protein>
    <submittedName>
        <fullName evidence="3">IS630 family transposase</fullName>
    </submittedName>
</protein>
<dbReference type="Pfam" id="PF13384">
    <property type="entry name" value="HTH_23"/>
    <property type="match status" value="1"/>
</dbReference>
<dbReference type="AlphaFoldDB" id="A0A329V9V5"/>
<dbReference type="SUPFAM" id="SSF46689">
    <property type="entry name" value="Homeodomain-like"/>
    <property type="match status" value="1"/>
</dbReference>
<dbReference type="InterPro" id="IPR047655">
    <property type="entry name" value="Transpos_IS630-like"/>
</dbReference>
<dbReference type="InterPro" id="IPR025959">
    <property type="entry name" value="Winged_HTH_dom"/>
</dbReference>
<dbReference type="GO" id="GO:0003676">
    <property type="term" value="F:nucleic acid binding"/>
    <property type="evidence" value="ECO:0007669"/>
    <property type="project" value="InterPro"/>
</dbReference>
<dbReference type="InterPro" id="IPR036397">
    <property type="entry name" value="RNaseH_sf"/>
</dbReference>
<organism evidence="3 4">
    <name type="scientific">Photorhabdus laumondii subsp. clarkei</name>
    <dbReference type="NCBI Taxonomy" id="2029685"/>
    <lineage>
        <taxon>Bacteria</taxon>
        <taxon>Pseudomonadati</taxon>
        <taxon>Pseudomonadota</taxon>
        <taxon>Gammaproteobacteria</taxon>
        <taxon>Enterobacterales</taxon>
        <taxon>Morganellaceae</taxon>
        <taxon>Photorhabdus</taxon>
    </lineage>
</organism>
<evidence type="ECO:0000259" key="1">
    <source>
        <dbReference type="Pfam" id="PF13358"/>
    </source>
</evidence>
<sequence>MPIIAPIPRNERRQMKKIIQNTRDKDYARRLMAILMLHRGESVSLVAKTLCASRSSVYRWINWLTLYGLEGLKSLPVGRPAVWNLIPLYPLLSFLLQYSPQQLGCLRSRWSLEFFIIKINELLNIKLSISTFYRYLHKMGIVWRRAAPTLKLPDPEYPEKMAKITEALSKCSEKHPVFYEDEVDIELNPKIGADWYLKGQQKRIVTPGKNQKHYFAGCLNVQTGKVTYADGLNKNSQLFINVLEELERQYCHAETLTLILDNYSIHKSRRVRDWLACHPKFNLLFLPVYSPWLNKIERLWQSLHETVTRNHGCQYMWQLLEKVKMFLNSCPYRNSRE</sequence>
<dbReference type="Proteomes" id="UP000250870">
    <property type="component" value="Unassembled WGS sequence"/>
</dbReference>